<feature type="domain" description="Fe-containing alcohol dehydrogenase-like C-terminal" evidence="5">
    <location>
        <begin position="169"/>
        <end position="368"/>
    </location>
</feature>
<protein>
    <submittedName>
        <fullName evidence="6">Iron-containing alcohol dehydrogenase</fullName>
    </submittedName>
</protein>
<dbReference type="Proteomes" id="UP000464262">
    <property type="component" value="Chromosome 2"/>
</dbReference>
<dbReference type="AlphaFoldDB" id="A0A7Z2YFQ4"/>
<keyword evidence="7" id="KW-1185">Reference proteome</keyword>
<evidence type="ECO:0000256" key="3">
    <source>
        <dbReference type="ARBA" id="ARBA00023002"/>
    </source>
</evidence>
<dbReference type="GO" id="GO:0046872">
    <property type="term" value="F:metal ion binding"/>
    <property type="evidence" value="ECO:0007669"/>
    <property type="project" value="InterPro"/>
</dbReference>
<feature type="domain" description="Alcohol dehydrogenase iron-type/glycerol dehydrogenase GldA" evidence="4">
    <location>
        <begin position="7"/>
        <end position="158"/>
    </location>
</feature>
<evidence type="ECO:0000256" key="1">
    <source>
        <dbReference type="ARBA" id="ARBA00001962"/>
    </source>
</evidence>
<gene>
    <name evidence="6" type="ORF">GT360_18005</name>
</gene>
<dbReference type="PROSITE" id="PS00913">
    <property type="entry name" value="ADH_IRON_1"/>
    <property type="match status" value="1"/>
</dbReference>
<dbReference type="RefSeq" id="WP_164650334.1">
    <property type="nucleotide sequence ID" value="NZ_CP047476.1"/>
</dbReference>
<dbReference type="FunFam" id="3.40.50.1970:FF:000003">
    <property type="entry name" value="Alcohol dehydrogenase, iron-containing"/>
    <property type="match status" value="1"/>
</dbReference>
<dbReference type="Pfam" id="PF00465">
    <property type="entry name" value="Fe-ADH"/>
    <property type="match status" value="1"/>
</dbReference>
<proteinExistence type="inferred from homology"/>
<keyword evidence="3" id="KW-0560">Oxidoreductase</keyword>
<dbReference type="PANTHER" id="PTHR11496">
    <property type="entry name" value="ALCOHOL DEHYDROGENASE"/>
    <property type="match status" value="1"/>
</dbReference>
<accession>A0A7Z2YFQ4</accession>
<dbReference type="InterPro" id="IPR056798">
    <property type="entry name" value="ADH_Fe_C"/>
</dbReference>
<dbReference type="KEGG" id="vas:GT360_18005"/>
<dbReference type="InterPro" id="IPR018211">
    <property type="entry name" value="ADH_Fe_CS"/>
</dbReference>
<evidence type="ECO:0000256" key="2">
    <source>
        <dbReference type="ARBA" id="ARBA00007358"/>
    </source>
</evidence>
<evidence type="ECO:0000313" key="6">
    <source>
        <dbReference type="EMBL" id="QIA65434.1"/>
    </source>
</evidence>
<dbReference type="Pfam" id="PF25137">
    <property type="entry name" value="ADH_Fe_C"/>
    <property type="match status" value="1"/>
</dbReference>
<dbReference type="PANTHER" id="PTHR11496:SF83">
    <property type="entry name" value="HYDROXYACID-OXOACID TRANSHYDROGENASE, MITOCHONDRIAL"/>
    <property type="match status" value="1"/>
</dbReference>
<dbReference type="InterPro" id="IPR039697">
    <property type="entry name" value="Alcohol_dehydrogenase_Fe"/>
</dbReference>
<comment type="similarity">
    <text evidence="2">Belongs to the iron-containing alcohol dehydrogenase family.</text>
</comment>
<dbReference type="EMBL" id="CP047476">
    <property type="protein sequence ID" value="QIA65434.1"/>
    <property type="molecule type" value="Genomic_DNA"/>
</dbReference>
<dbReference type="GO" id="GO:0004022">
    <property type="term" value="F:alcohol dehydrogenase (NAD+) activity"/>
    <property type="evidence" value="ECO:0007669"/>
    <property type="project" value="TreeGrafter"/>
</dbReference>
<name>A0A7Z2YFQ4_9VIBR</name>
<organism evidence="6 7">
    <name type="scientific">Vibrio astriarenae</name>
    <dbReference type="NCBI Taxonomy" id="1481923"/>
    <lineage>
        <taxon>Bacteria</taxon>
        <taxon>Pseudomonadati</taxon>
        <taxon>Pseudomonadota</taxon>
        <taxon>Gammaproteobacteria</taxon>
        <taxon>Vibrionales</taxon>
        <taxon>Vibrionaceae</taxon>
        <taxon>Vibrio</taxon>
    </lineage>
</organism>
<comment type="cofactor">
    <cofactor evidence="1">
        <name>Fe cation</name>
        <dbReference type="ChEBI" id="CHEBI:24875"/>
    </cofactor>
</comment>
<dbReference type="FunFam" id="1.20.1090.10:FF:000001">
    <property type="entry name" value="Aldehyde-alcohol dehydrogenase"/>
    <property type="match status" value="1"/>
</dbReference>
<dbReference type="PROSITE" id="PS00060">
    <property type="entry name" value="ADH_IRON_2"/>
    <property type="match status" value="1"/>
</dbReference>
<sequence>MRKFSIPTTIYSGNASIDELSSIVQSRILIICDQFLAGSEALKRIVDQLSLENQVDLYSDVTPDPSTDDVAKGVEALANFSPDVLIAYGGGSALDLSKAVRFCAREHGIEVAHFIAVPTTSGTGSEVTQISVILVSEHRVKVPLVDDALLPDVAILDPMQTVTVPPTVTANTGIDVLTHAIEAMVSVDSDDFSNALAEKAITLVFKYLKPAYEDGNNLKARQKLLNASCLAGLAFNHAGLGLTHAIAHQLGASLHIPHGLANALLLTEVMEYNCRCKRSEETYAVIARCLGFVPRHTDCRTGAKALIKETAALIASVGISATSARLQLNHKHDHNLIDVMAQQALGDITIKTNPVKPSIDEISQILQAI</sequence>
<evidence type="ECO:0000313" key="7">
    <source>
        <dbReference type="Proteomes" id="UP000464262"/>
    </source>
</evidence>
<dbReference type="InterPro" id="IPR001670">
    <property type="entry name" value="ADH_Fe/GldA"/>
</dbReference>
<evidence type="ECO:0000259" key="5">
    <source>
        <dbReference type="Pfam" id="PF25137"/>
    </source>
</evidence>
<dbReference type="SUPFAM" id="SSF56796">
    <property type="entry name" value="Dehydroquinate synthase-like"/>
    <property type="match status" value="1"/>
</dbReference>
<dbReference type="Gene3D" id="1.20.1090.10">
    <property type="entry name" value="Dehydroquinate synthase-like - alpha domain"/>
    <property type="match status" value="1"/>
</dbReference>
<dbReference type="Gene3D" id="3.40.50.1970">
    <property type="match status" value="1"/>
</dbReference>
<reference evidence="6 7" key="1">
    <citation type="submission" date="2020-01" db="EMBL/GenBank/DDBJ databases">
        <title>Whole genome and functional gene identification of agarase of Vibrio HN897.</title>
        <authorList>
            <person name="Liu Y."/>
            <person name="Zhao Z."/>
        </authorList>
    </citation>
    <scope>NUCLEOTIDE SEQUENCE [LARGE SCALE GENOMIC DNA]</scope>
    <source>
        <strain evidence="6 7">HN897</strain>
    </source>
</reference>
<evidence type="ECO:0000259" key="4">
    <source>
        <dbReference type="Pfam" id="PF00465"/>
    </source>
</evidence>